<comment type="catalytic activity">
    <reaction evidence="4">
        <text>an N-acyl-L-alpha-aminoacyl-tRNA + H2O = an N-acyl-L-amino acid + a tRNA + H(+)</text>
        <dbReference type="Rhea" id="RHEA:54448"/>
        <dbReference type="Rhea" id="RHEA-COMP:10123"/>
        <dbReference type="Rhea" id="RHEA-COMP:13883"/>
        <dbReference type="ChEBI" id="CHEBI:15377"/>
        <dbReference type="ChEBI" id="CHEBI:15378"/>
        <dbReference type="ChEBI" id="CHEBI:59874"/>
        <dbReference type="ChEBI" id="CHEBI:78442"/>
        <dbReference type="ChEBI" id="CHEBI:138191"/>
        <dbReference type="EC" id="3.1.1.29"/>
    </reaction>
</comment>
<dbReference type="NCBIfam" id="TIGR00283">
    <property type="entry name" value="arch_pth2"/>
    <property type="match status" value="1"/>
</dbReference>
<protein>
    <recommendedName>
        <fullName evidence="1">peptidyl-tRNA hydrolase</fullName>
        <ecNumber evidence="1">3.1.1.29</ecNumber>
    </recommendedName>
</protein>
<dbReference type="GO" id="GO:0004045">
    <property type="term" value="F:peptidyl-tRNA hydrolase activity"/>
    <property type="evidence" value="ECO:0007669"/>
    <property type="project" value="UniProtKB-EC"/>
</dbReference>
<dbReference type="PANTHER" id="PTHR12649:SF11">
    <property type="entry name" value="PEPTIDYL-TRNA HYDROLASE 2, MITOCHONDRIAL"/>
    <property type="match status" value="1"/>
</dbReference>
<dbReference type="GO" id="GO:0005829">
    <property type="term" value="C:cytosol"/>
    <property type="evidence" value="ECO:0007669"/>
    <property type="project" value="TreeGrafter"/>
</dbReference>
<comment type="caution">
    <text evidence="5">The sequence shown here is derived from an EMBL/GenBank/DDBJ whole genome shotgun (WGS) entry which is preliminary data.</text>
</comment>
<dbReference type="InterPro" id="IPR023476">
    <property type="entry name" value="Pep_tRNA_hydro_II_dom_sf"/>
</dbReference>
<accession>A0AAW3MZM1</accession>
<proteinExistence type="inferred from homology"/>
<evidence type="ECO:0000313" key="5">
    <source>
        <dbReference type="EMBL" id="KVP98262.1"/>
    </source>
</evidence>
<evidence type="ECO:0000313" key="6">
    <source>
        <dbReference type="Proteomes" id="UP000056453"/>
    </source>
</evidence>
<dbReference type="Gene3D" id="3.40.1490.10">
    <property type="entry name" value="Bit1"/>
    <property type="match status" value="1"/>
</dbReference>
<evidence type="ECO:0000256" key="1">
    <source>
        <dbReference type="ARBA" id="ARBA00013260"/>
    </source>
</evidence>
<dbReference type="Proteomes" id="UP000056453">
    <property type="component" value="Unassembled WGS sequence"/>
</dbReference>
<evidence type="ECO:0000256" key="3">
    <source>
        <dbReference type="ARBA" id="ARBA00038050"/>
    </source>
</evidence>
<evidence type="ECO:0000256" key="2">
    <source>
        <dbReference type="ARBA" id="ARBA00022801"/>
    </source>
</evidence>
<dbReference type="RefSeq" id="WP_059925423.1">
    <property type="nucleotide sequence ID" value="NZ_LPBG01000047.1"/>
</dbReference>
<dbReference type="EC" id="3.1.1.29" evidence="1"/>
<organism evidence="5 6">
    <name type="scientific">Burkholderia ubonensis</name>
    <dbReference type="NCBI Taxonomy" id="101571"/>
    <lineage>
        <taxon>Bacteria</taxon>
        <taxon>Pseudomonadati</taxon>
        <taxon>Pseudomonadota</taxon>
        <taxon>Betaproteobacteria</taxon>
        <taxon>Burkholderiales</taxon>
        <taxon>Burkholderiaceae</taxon>
        <taxon>Burkholderia</taxon>
        <taxon>Burkholderia cepacia complex</taxon>
    </lineage>
</organism>
<keyword evidence="6" id="KW-1185">Reference proteome</keyword>
<dbReference type="EMBL" id="LPBJ01000047">
    <property type="protein sequence ID" value="KVP98262.1"/>
    <property type="molecule type" value="Genomic_DNA"/>
</dbReference>
<dbReference type="InterPro" id="IPR002833">
    <property type="entry name" value="PTH2"/>
</dbReference>
<evidence type="ECO:0000256" key="4">
    <source>
        <dbReference type="ARBA" id="ARBA00048707"/>
    </source>
</evidence>
<gene>
    <name evidence="5" type="ORF">WJ96_06995</name>
</gene>
<comment type="similarity">
    <text evidence="3">Belongs to the PTH2 family.</text>
</comment>
<dbReference type="SUPFAM" id="SSF102462">
    <property type="entry name" value="Peptidyl-tRNA hydrolase II"/>
    <property type="match status" value="1"/>
</dbReference>
<keyword evidence="2" id="KW-0378">Hydrolase</keyword>
<reference evidence="5 6" key="1">
    <citation type="submission" date="2015-11" db="EMBL/GenBank/DDBJ databases">
        <title>Expanding the genomic diversity of Burkholderia species for the development of highly accurate diagnostics.</title>
        <authorList>
            <person name="Sahl J."/>
            <person name="Keim P."/>
            <person name="Wagner D."/>
        </authorList>
    </citation>
    <scope>NUCLEOTIDE SEQUENCE [LARGE SCALE GENOMIC DNA]</scope>
    <source>
        <strain evidence="5 6">MSMB1808WGS</strain>
    </source>
</reference>
<name>A0AAW3MZM1_9BURK</name>
<dbReference type="PANTHER" id="PTHR12649">
    <property type="entry name" value="PEPTIDYL-TRNA HYDROLASE 2"/>
    <property type="match status" value="1"/>
</dbReference>
<dbReference type="Pfam" id="PF01981">
    <property type="entry name" value="PTH2"/>
    <property type="match status" value="1"/>
</dbReference>
<sequence>MNQISDTSYQHSNERTHKQVIVIRKDLKMRQGKSVAQGSHASMRAALCRGRVEGNELRIPLDADIGPWLLGRFTKVCVHVPDEAALLDIYNRAKEAGLPCALIQDAGLTEFKGVPTHTAVAVGPSLNEAVDRITGELPLL</sequence>
<dbReference type="AlphaFoldDB" id="A0AAW3MZM1"/>